<evidence type="ECO:0008006" key="3">
    <source>
        <dbReference type="Google" id="ProtNLM"/>
    </source>
</evidence>
<reference evidence="2" key="1">
    <citation type="journal article" date="2016" name="Genome Announc.">
        <title>Complete genome sequence of Alkaliphilus metalliredigens strain QYMF, an alkaliphilic and metal-reducing bacterium isolated from borax-contaminated leachate ponds.</title>
        <authorList>
            <person name="Hwang C."/>
            <person name="Copeland A."/>
            <person name="Lucas S."/>
            <person name="Lapidus A."/>
            <person name="Barry K."/>
            <person name="Detter J.C."/>
            <person name="Glavina Del Rio T."/>
            <person name="Hammon N."/>
            <person name="Israni S."/>
            <person name="Dalin E."/>
            <person name="Tice H."/>
            <person name="Pitluck S."/>
            <person name="Chertkov O."/>
            <person name="Brettin T."/>
            <person name="Bruce D."/>
            <person name="Han C."/>
            <person name="Schmutz J."/>
            <person name="Larimer F."/>
            <person name="Land M.L."/>
            <person name="Hauser L."/>
            <person name="Kyrpides N."/>
            <person name="Mikhailova N."/>
            <person name="Ye Q."/>
            <person name="Zhou J."/>
            <person name="Richardson P."/>
            <person name="Fields M.W."/>
        </authorList>
    </citation>
    <scope>NUCLEOTIDE SEQUENCE [LARGE SCALE GENOMIC DNA]</scope>
    <source>
        <strain evidence="2">QYMF</strain>
    </source>
</reference>
<evidence type="ECO:0000313" key="1">
    <source>
        <dbReference type="EMBL" id="ABR48610.1"/>
    </source>
</evidence>
<gene>
    <name evidence="1" type="ordered locus">Amet_2456</name>
</gene>
<dbReference type="KEGG" id="amt:Amet_2456"/>
<name>A6TQZ2_ALKMQ</name>
<dbReference type="HOGENOM" id="CLU_207728_0_0_9"/>
<proteinExistence type="predicted"/>
<accession>A6TQZ2</accession>
<sequence>MNIMNRNMMTGLVTGSLIGATIGMYAVTQMNNGDRRRLMRQRNRMMKKASNVVKGMNMF</sequence>
<evidence type="ECO:0000313" key="2">
    <source>
        <dbReference type="Proteomes" id="UP000001572"/>
    </source>
</evidence>
<protein>
    <recommendedName>
        <fullName evidence="3">YtxH domain-containing protein</fullName>
    </recommendedName>
</protein>
<dbReference type="STRING" id="293826.Amet_2456"/>
<organism evidence="1 2">
    <name type="scientific">Alkaliphilus metalliredigens (strain QYMF)</name>
    <dbReference type="NCBI Taxonomy" id="293826"/>
    <lineage>
        <taxon>Bacteria</taxon>
        <taxon>Bacillati</taxon>
        <taxon>Bacillota</taxon>
        <taxon>Clostridia</taxon>
        <taxon>Peptostreptococcales</taxon>
        <taxon>Natronincolaceae</taxon>
        <taxon>Alkaliphilus</taxon>
    </lineage>
</organism>
<dbReference type="Proteomes" id="UP000001572">
    <property type="component" value="Chromosome"/>
</dbReference>
<dbReference type="AlphaFoldDB" id="A6TQZ2"/>
<keyword evidence="2" id="KW-1185">Reference proteome</keyword>
<dbReference type="EMBL" id="CP000724">
    <property type="protein sequence ID" value="ABR48610.1"/>
    <property type="molecule type" value="Genomic_DNA"/>
</dbReference>